<feature type="region of interest" description="Disordered" evidence="1">
    <location>
        <begin position="1"/>
        <end position="49"/>
    </location>
</feature>
<dbReference type="AlphaFoldDB" id="A0A132NH07"/>
<evidence type="ECO:0000313" key="3">
    <source>
        <dbReference type="EMBL" id="KWX05269.1"/>
    </source>
</evidence>
<dbReference type="InterPro" id="IPR051218">
    <property type="entry name" value="Sec_MonoDiacylglyc_Lipase"/>
</dbReference>
<dbReference type="PATRIC" id="fig|1469144.8.peg.4799"/>
<evidence type="ECO:0000313" key="6">
    <source>
        <dbReference type="Proteomes" id="UP000070659"/>
    </source>
</evidence>
<reference evidence="4 6" key="2">
    <citation type="submission" date="2015-02" db="EMBL/GenBank/DDBJ databases">
        <title>Physiological reanalysis, assessment of diazotrophy, and genome sequences of multiple isolates of Streptomyces thermoautotrophicus.</title>
        <authorList>
            <person name="MacKellar D.C."/>
            <person name="Lieber L."/>
            <person name="Norman J."/>
            <person name="Bolger A."/>
            <person name="Tobin C."/>
            <person name="Murray J.W."/>
            <person name="Prell J."/>
        </authorList>
    </citation>
    <scope>NUCLEOTIDE SEQUENCE [LARGE SCALE GENOMIC DNA]</scope>
    <source>
        <strain evidence="4 6">UBT1</strain>
    </source>
</reference>
<dbReference type="Gene3D" id="3.40.50.1820">
    <property type="entry name" value="alpha/beta hydrolase"/>
    <property type="match status" value="1"/>
</dbReference>
<gene>
    <name evidence="3" type="ORF">TH66_03180</name>
    <name evidence="4" type="ORF">TR74_10745</name>
</gene>
<accession>A0A132NH07</accession>
<dbReference type="Proteomes" id="UP000070659">
    <property type="component" value="Unassembled WGS sequence"/>
</dbReference>
<evidence type="ECO:0000313" key="5">
    <source>
        <dbReference type="Proteomes" id="UP000070598"/>
    </source>
</evidence>
<dbReference type="GO" id="GO:0006629">
    <property type="term" value="P:lipid metabolic process"/>
    <property type="evidence" value="ECO:0007669"/>
    <property type="project" value="InterPro"/>
</dbReference>
<feature type="compositionally biased region" description="Basic and acidic residues" evidence="1">
    <location>
        <begin position="23"/>
        <end position="32"/>
    </location>
</feature>
<evidence type="ECO:0000256" key="1">
    <source>
        <dbReference type="SAM" id="MobiDB-lite"/>
    </source>
</evidence>
<dbReference type="EMBL" id="JYIK01000858">
    <property type="protein sequence ID" value="KWX09247.1"/>
    <property type="molecule type" value="Genomic_DNA"/>
</dbReference>
<organism evidence="4 5">
    <name type="scientific">Carbonactinospora thermoautotrophica</name>
    <dbReference type="NCBI Taxonomy" id="1469144"/>
    <lineage>
        <taxon>Bacteria</taxon>
        <taxon>Bacillati</taxon>
        <taxon>Actinomycetota</taxon>
        <taxon>Actinomycetes</taxon>
        <taxon>Kitasatosporales</taxon>
        <taxon>Carbonactinosporaceae</taxon>
        <taxon>Carbonactinospora</taxon>
    </lineage>
</organism>
<proteinExistence type="predicted"/>
<sequence>MHVTEVDVVAGTARPGRGAAKTAPDRKSRADRSVTTTEDAGPAGRGPEVREVPDLKWETRLRSMLEIGGLWTRDVKAPTYEELRPKPFHDHPVSPGFPIHKNLQEKLLEVEKHPDPTVAHVLATCSAYAYSGAETVSMIMARTGLEDNHCRMISASADGMLICSTSFLIQSEDGKVVILCYRGTEPASFINWLTGVDVEPERINYQFGDPCASVHGGFYRNVRATRYEVMGALGRALEGKSVRKPFDGEPDPQIGELEALYITGHSLGGAMAALMAVMLKHEQKYKAIGDKLRAVYTFGQPMIEVPRFAKACEEHPFLRENVIRYIYDSDVVPYLPPATSGPFKHFGREFHYRIPHVRQEVLSWLRYLGCAYQPRKGHWEPKKRPTRQMPSALGIALGGLAFAGRKSQLLRSLPIVYSFEDHLPHHYMVALTPPGLPNEFGD</sequence>
<feature type="domain" description="Fungal lipase-type" evidence="2">
    <location>
        <begin position="179"/>
        <end position="338"/>
    </location>
</feature>
<dbReference type="InterPro" id="IPR002921">
    <property type="entry name" value="Fungal_lipase-type"/>
</dbReference>
<dbReference type="PANTHER" id="PTHR45856:SF11">
    <property type="entry name" value="FUNGAL LIPASE-LIKE DOMAIN-CONTAINING PROTEIN"/>
    <property type="match status" value="1"/>
</dbReference>
<protein>
    <recommendedName>
        <fullName evidence="2">Fungal lipase-type domain-containing protein</fullName>
    </recommendedName>
</protein>
<dbReference type="SUPFAM" id="SSF53474">
    <property type="entry name" value="alpha/beta-Hydrolases"/>
    <property type="match status" value="1"/>
</dbReference>
<comment type="caution">
    <text evidence="4">The sequence shown here is derived from an EMBL/GenBank/DDBJ whole genome shotgun (WGS) entry which is preliminary data.</text>
</comment>
<reference evidence="5" key="1">
    <citation type="submission" date="2015-02" db="EMBL/GenBank/DDBJ databases">
        <title>Physiological reanalysis, assessment of diazotrophy, and genome sequences of multiple isolates of Streptomyces thermoautotrophicus.</title>
        <authorList>
            <person name="MacKellar D.C."/>
            <person name="Lieber L."/>
            <person name="Norman J."/>
            <person name="Bolger A."/>
            <person name="Tobin C."/>
            <person name="Murray J.W."/>
            <person name="Friesen M."/>
            <person name="Prell J."/>
        </authorList>
    </citation>
    <scope>NUCLEOTIDE SEQUENCE [LARGE SCALE GENOMIC DNA]</scope>
    <source>
        <strain evidence="5">UBT1</strain>
    </source>
</reference>
<evidence type="ECO:0000259" key="2">
    <source>
        <dbReference type="Pfam" id="PF01764"/>
    </source>
</evidence>
<dbReference type="InterPro" id="IPR029058">
    <property type="entry name" value="AB_hydrolase_fold"/>
</dbReference>
<dbReference type="CDD" id="cd00519">
    <property type="entry name" value="Lipase_3"/>
    <property type="match status" value="1"/>
</dbReference>
<name>A0A132NH07_9ACTN</name>
<evidence type="ECO:0000313" key="4">
    <source>
        <dbReference type="EMBL" id="KWX09247.1"/>
    </source>
</evidence>
<dbReference type="EMBL" id="JYIJ01000012">
    <property type="protein sequence ID" value="KWX05269.1"/>
    <property type="molecule type" value="Genomic_DNA"/>
</dbReference>
<dbReference type="Pfam" id="PF01764">
    <property type="entry name" value="Lipase_3"/>
    <property type="match status" value="1"/>
</dbReference>
<dbReference type="PANTHER" id="PTHR45856">
    <property type="entry name" value="ALPHA/BETA-HYDROLASES SUPERFAMILY PROTEIN"/>
    <property type="match status" value="1"/>
</dbReference>
<dbReference type="Proteomes" id="UP000070598">
    <property type="component" value="Unassembled WGS sequence"/>
</dbReference>